<feature type="domain" description="Peptidase M20 dimerisation" evidence="3">
    <location>
        <begin position="183"/>
        <end position="274"/>
    </location>
</feature>
<evidence type="ECO:0000256" key="2">
    <source>
        <dbReference type="PIRSR" id="PIRSR005962-1"/>
    </source>
</evidence>
<keyword evidence="5" id="KW-1185">Reference proteome</keyword>
<protein>
    <submittedName>
        <fullName evidence="4">Hippurate hydrolase</fullName>
    </submittedName>
</protein>
<dbReference type="Proteomes" id="UP000322545">
    <property type="component" value="Unassembled WGS sequence"/>
</dbReference>
<dbReference type="Gene3D" id="3.30.70.360">
    <property type="match status" value="1"/>
</dbReference>
<feature type="binding site" evidence="2">
    <location>
        <position position="356"/>
    </location>
    <ligand>
        <name>Mn(2+)</name>
        <dbReference type="ChEBI" id="CHEBI:29035"/>
        <label>2</label>
    </ligand>
</feature>
<dbReference type="GO" id="GO:0050118">
    <property type="term" value="F:N-acetyldiaminopimelate deacetylase activity"/>
    <property type="evidence" value="ECO:0007669"/>
    <property type="project" value="UniProtKB-ARBA"/>
</dbReference>
<dbReference type="RefSeq" id="WP_149778160.1">
    <property type="nucleotide sequence ID" value="NZ_FRCB01000001.1"/>
</dbReference>
<dbReference type="InterPro" id="IPR017439">
    <property type="entry name" value="Amidohydrolase"/>
</dbReference>
<dbReference type="GO" id="GO:0019877">
    <property type="term" value="P:diaminopimelate biosynthetic process"/>
    <property type="evidence" value="ECO:0007669"/>
    <property type="project" value="UniProtKB-ARBA"/>
</dbReference>
<dbReference type="FunFam" id="3.30.70.360:FF:000001">
    <property type="entry name" value="N-acetyldiaminopimelate deacetylase"/>
    <property type="match status" value="1"/>
</dbReference>
<feature type="binding site" evidence="2">
    <location>
        <position position="98"/>
    </location>
    <ligand>
        <name>Mn(2+)</name>
        <dbReference type="ChEBI" id="CHEBI:29035"/>
        <label>2</label>
    </ligand>
</feature>
<evidence type="ECO:0000259" key="3">
    <source>
        <dbReference type="Pfam" id="PF07687"/>
    </source>
</evidence>
<dbReference type="PANTHER" id="PTHR11014">
    <property type="entry name" value="PEPTIDASE M20 FAMILY MEMBER"/>
    <property type="match status" value="1"/>
</dbReference>
<dbReference type="InterPro" id="IPR036264">
    <property type="entry name" value="Bact_exopeptidase_dim_dom"/>
</dbReference>
<evidence type="ECO:0000313" key="5">
    <source>
        <dbReference type="Proteomes" id="UP000322545"/>
    </source>
</evidence>
<keyword evidence="2" id="KW-0479">Metal-binding</keyword>
<dbReference type="SUPFAM" id="SSF53187">
    <property type="entry name" value="Zn-dependent exopeptidases"/>
    <property type="match status" value="1"/>
</dbReference>
<dbReference type="Pfam" id="PF01546">
    <property type="entry name" value="Peptidase_M20"/>
    <property type="match status" value="1"/>
</dbReference>
<reference evidence="4 5" key="1">
    <citation type="submission" date="2016-11" db="EMBL/GenBank/DDBJ databases">
        <authorList>
            <person name="Varghese N."/>
            <person name="Submissions S."/>
        </authorList>
    </citation>
    <scope>NUCLEOTIDE SEQUENCE [LARGE SCALE GENOMIC DNA]</scope>
    <source>
        <strain evidence="4 5">DSM 28249</strain>
    </source>
</reference>
<feature type="binding site" evidence="2">
    <location>
        <position position="133"/>
    </location>
    <ligand>
        <name>Mn(2+)</name>
        <dbReference type="ChEBI" id="CHEBI:29035"/>
        <label>2</label>
    </ligand>
</feature>
<dbReference type="Gene3D" id="3.40.630.10">
    <property type="entry name" value="Zn peptidases"/>
    <property type="match status" value="1"/>
</dbReference>
<dbReference type="Pfam" id="PF07687">
    <property type="entry name" value="M20_dimer"/>
    <property type="match status" value="1"/>
</dbReference>
<keyword evidence="1 4" id="KW-0378">Hydrolase</keyword>
<dbReference type="PIRSF" id="PIRSF005962">
    <property type="entry name" value="Pept_M20D_amidohydro"/>
    <property type="match status" value="1"/>
</dbReference>
<proteinExistence type="predicted"/>
<dbReference type="EMBL" id="FRCB01000001">
    <property type="protein sequence ID" value="SHL47659.1"/>
    <property type="molecule type" value="Genomic_DNA"/>
</dbReference>
<dbReference type="GO" id="GO:0046872">
    <property type="term" value="F:metal ion binding"/>
    <property type="evidence" value="ECO:0007669"/>
    <property type="project" value="UniProtKB-KW"/>
</dbReference>
<dbReference type="InterPro" id="IPR011650">
    <property type="entry name" value="Peptidase_M20_dimer"/>
</dbReference>
<dbReference type="NCBIfam" id="TIGR01891">
    <property type="entry name" value="amidohydrolases"/>
    <property type="match status" value="1"/>
</dbReference>
<feature type="binding site" evidence="2">
    <location>
        <position position="100"/>
    </location>
    <ligand>
        <name>Mn(2+)</name>
        <dbReference type="ChEBI" id="CHEBI:29035"/>
        <label>2</label>
    </ligand>
</feature>
<sequence>MERIARLDPQMRAWRHGFHRHPELGFDLPWTSERVAGLLESFGLEVHRGIGGCGVVGVLQRGNGTRSIGIRADMDALPITEDTGLDHASEITGQMHACGHDGHMTMALGAAMLLAEEGAFSGRAVFVSQPNEEHGEGAAAMIADGLFERFGIDEIYGAHNIPGLPVGQFATRAGPITASEALFEIEVSARGGHAALPHMGVDAITVGAQIVGALQTIVSRKLDPAQNGVVSVTEFSTDGRRNVLPGHATLRGDARALTPETNAGIEAAMRQLVEGICTAHGVSATVSYETIFPPTINAPGPVAEAVATADDLGISIDGACAPKLFSEDFAHMAARVPGCFVLMGNGTDGRHARPLHSSDYEFNDAALAPGAVFWARLVERRLARDSR</sequence>
<gene>
    <name evidence="4" type="ORF">SAMN05443432_101617</name>
</gene>
<name>A0A1M7AZ24_9RHOB</name>
<dbReference type="InterPro" id="IPR002933">
    <property type="entry name" value="Peptidase_M20"/>
</dbReference>
<dbReference type="PANTHER" id="PTHR11014:SF63">
    <property type="entry name" value="METALLOPEPTIDASE, PUTATIVE (AFU_ORTHOLOGUE AFUA_6G09600)-RELATED"/>
    <property type="match status" value="1"/>
</dbReference>
<dbReference type="SUPFAM" id="SSF55031">
    <property type="entry name" value="Bacterial exopeptidase dimerisation domain"/>
    <property type="match status" value="1"/>
</dbReference>
<evidence type="ECO:0000313" key="4">
    <source>
        <dbReference type="EMBL" id="SHL47659.1"/>
    </source>
</evidence>
<accession>A0A1M7AZ24</accession>
<comment type="cofactor">
    <cofactor evidence="2">
        <name>Mn(2+)</name>
        <dbReference type="ChEBI" id="CHEBI:29035"/>
    </cofactor>
    <text evidence="2">The Mn(2+) ion enhances activity.</text>
</comment>
<feature type="binding site" evidence="2">
    <location>
        <position position="159"/>
    </location>
    <ligand>
        <name>Mn(2+)</name>
        <dbReference type="ChEBI" id="CHEBI:29035"/>
        <label>2</label>
    </ligand>
</feature>
<dbReference type="AlphaFoldDB" id="A0A1M7AZ24"/>
<evidence type="ECO:0000256" key="1">
    <source>
        <dbReference type="ARBA" id="ARBA00022801"/>
    </source>
</evidence>
<organism evidence="4 5">
    <name type="scientific">Roseovarius litoreus</name>
    <dbReference type="NCBI Taxonomy" id="1155722"/>
    <lineage>
        <taxon>Bacteria</taxon>
        <taxon>Pseudomonadati</taxon>
        <taxon>Pseudomonadota</taxon>
        <taxon>Alphaproteobacteria</taxon>
        <taxon>Rhodobacterales</taxon>
        <taxon>Roseobacteraceae</taxon>
        <taxon>Roseovarius</taxon>
    </lineage>
</organism>
<keyword evidence="2" id="KW-0464">Manganese</keyword>